<evidence type="ECO:0000313" key="23">
    <source>
        <dbReference type="Proteomes" id="UP001206925"/>
    </source>
</evidence>
<dbReference type="Gene3D" id="2.90.10.10">
    <property type="entry name" value="Bulb-type lectin domain"/>
    <property type="match status" value="1"/>
</dbReference>
<dbReference type="PROSITE" id="PS50927">
    <property type="entry name" value="BULB_LECTIN"/>
    <property type="match status" value="1"/>
</dbReference>
<feature type="transmembrane region" description="Helical" evidence="18">
    <location>
        <begin position="424"/>
        <end position="444"/>
    </location>
</feature>
<accession>A0AAD5D9L9</accession>
<keyword evidence="14" id="KW-0325">Glycoprotein</keyword>
<keyword evidence="13" id="KW-1015">Disulfide bond</keyword>
<dbReference type="GO" id="GO:0005524">
    <property type="term" value="F:ATP binding"/>
    <property type="evidence" value="ECO:0007669"/>
    <property type="project" value="UniProtKB-KW"/>
</dbReference>
<dbReference type="AlphaFoldDB" id="A0AAD5D9L9"/>
<dbReference type="SMART" id="SM00220">
    <property type="entry name" value="S_TKc"/>
    <property type="match status" value="1"/>
</dbReference>
<dbReference type="EMBL" id="JAMZMK010000192">
    <property type="protein sequence ID" value="KAI7757028.1"/>
    <property type="molecule type" value="Genomic_DNA"/>
</dbReference>
<dbReference type="FunFam" id="1.10.510.10:FF:000060">
    <property type="entry name" value="G-type lectin S-receptor-like serine/threonine-protein kinase"/>
    <property type="match status" value="1"/>
</dbReference>
<dbReference type="SUPFAM" id="SSF51110">
    <property type="entry name" value="alpha-D-mannose-specific plant lectins"/>
    <property type="match status" value="1"/>
</dbReference>
<dbReference type="EC" id="2.7.11.1" evidence="2"/>
<name>A0AAD5D9L9_AMBAR</name>
<evidence type="ECO:0000256" key="5">
    <source>
        <dbReference type="ARBA" id="ARBA00022679"/>
    </source>
</evidence>
<evidence type="ECO:0000256" key="16">
    <source>
        <dbReference type="ARBA" id="ARBA00048679"/>
    </source>
</evidence>
<organism evidence="22 23">
    <name type="scientific">Ambrosia artemisiifolia</name>
    <name type="common">Common ragweed</name>
    <dbReference type="NCBI Taxonomy" id="4212"/>
    <lineage>
        <taxon>Eukaryota</taxon>
        <taxon>Viridiplantae</taxon>
        <taxon>Streptophyta</taxon>
        <taxon>Embryophyta</taxon>
        <taxon>Tracheophyta</taxon>
        <taxon>Spermatophyta</taxon>
        <taxon>Magnoliopsida</taxon>
        <taxon>eudicotyledons</taxon>
        <taxon>Gunneridae</taxon>
        <taxon>Pentapetalae</taxon>
        <taxon>asterids</taxon>
        <taxon>campanulids</taxon>
        <taxon>Asterales</taxon>
        <taxon>Asteraceae</taxon>
        <taxon>Asteroideae</taxon>
        <taxon>Heliantheae alliance</taxon>
        <taxon>Heliantheae</taxon>
        <taxon>Ambrosia</taxon>
    </lineage>
</organism>
<feature type="domain" description="Protein kinase" evidence="19">
    <location>
        <begin position="429"/>
        <end position="747"/>
    </location>
</feature>
<dbReference type="FunFam" id="2.90.10.10:FF:000001">
    <property type="entry name" value="G-type lectin S-receptor-like serine/threonine-protein kinase"/>
    <property type="match status" value="1"/>
</dbReference>
<dbReference type="PIRSF" id="PIRSF000641">
    <property type="entry name" value="SRK"/>
    <property type="match status" value="1"/>
</dbReference>
<evidence type="ECO:0000259" key="20">
    <source>
        <dbReference type="PROSITE" id="PS50927"/>
    </source>
</evidence>
<dbReference type="SUPFAM" id="SSF56112">
    <property type="entry name" value="Protein kinase-like (PK-like)"/>
    <property type="match status" value="1"/>
</dbReference>
<keyword evidence="9" id="KW-0418">Kinase</keyword>
<keyword evidence="12 18" id="KW-0472">Membrane</keyword>
<evidence type="ECO:0000256" key="1">
    <source>
        <dbReference type="ARBA" id="ARBA00004251"/>
    </source>
</evidence>
<dbReference type="CDD" id="cd00028">
    <property type="entry name" value="B_lectin"/>
    <property type="match status" value="1"/>
</dbReference>
<feature type="compositionally biased region" description="Polar residues" evidence="17">
    <location>
        <begin position="770"/>
        <end position="779"/>
    </location>
</feature>
<comment type="subcellular location">
    <subcellularLocation>
        <location evidence="1">Cell membrane</location>
        <topology evidence="1">Single-pass type I membrane protein</topology>
    </subcellularLocation>
</comment>
<evidence type="ECO:0000256" key="10">
    <source>
        <dbReference type="ARBA" id="ARBA00022840"/>
    </source>
</evidence>
<dbReference type="InterPro" id="IPR024171">
    <property type="entry name" value="SRK-like_kinase"/>
</dbReference>
<dbReference type="Pfam" id="PF08276">
    <property type="entry name" value="PAN_2"/>
    <property type="match status" value="1"/>
</dbReference>
<proteinExistence type="predicted"/>
<keyword evidence="8" id="KW-0547">Nucleotide-binding</keyword>
<dbReference type="Pfam" id="PF00954">
    <property type="entry name" value="S_locus_glycop"/>
    <property type="match status" value="1"/>
</dbReference>
<dbReference type="PROSITE" id="PS50948">
    <property type="entry name" value="PAN"/>
    <property type="match status" value="1"/>
</dbReference>
<evidence type="ECO:0000256" key="8">
    <source>
        <dbReference type="ARBA" id="ARBA00022741"/>
    </source>
</evidence>
<keyword evidence="5" id="KW-0808">Transferase</keyword>
<feature type="domain" description="Apple" evidence="21">
    <location>
        <begin position="325"/>
        <end position="405"/>
    </location>
</feature>
<dbReference type="GO" id="GO:0048544">
    <property type="term" value="P:recognition of pollen"/>
    <property type="evidence" value="ECO:0007669"/>
    <property type="project" value="InterPro"/>
</dbReference>
<dbReference type="GO" id="GO:0004674">
    <property type="term" value="F:protein serine/threonine kinase activity"/>
    <property type="evidence" value="ECO:0007669"/>
    <property type="project" value="UniProtKB-KW"/>
</dbReference>
<dbReference type="SMART" id="SM00108">
    <property type="entry name" value="B_lectin"/>
    <property type="match status" value="1"/>
</dbReference>
<evidence type="ECO:0000256" key="9">
    <source>
        <dbReference type="ARBA" id="ARBA00022777"/>
    </source>
</evidence>
<keyword evidence="7" id="KW-0732">Signal</keyword>
<comment type="catalytic activity">
    <reaction evidence="16">
        <text>L-seryl-[protein] + ATP = O-phospho-L-seryl-[protein] + ADP + H(+)</text>
        <dbReference type="Rhea" id="RHEA:17989"/>
        <dbReference type="Rhea" id="RHEA-COMP:9863"/>
        <dbReference type="Rhea" id="RHEA-COMP:11604"/>
        <dbReference type="ChEBI" id="CHEBI:15378"/>
        <dbReference type="ChEBI" id="CHEBI:29999"/>
        <dbReference type="ChEBI" id="CHEBI:30616"/>
        <dbReference type="ChEBI" id="CHEBI:83421"/>
        <dbReference type="ChEBI" id="CHEBI:456216"/>
        <dbReference type="EC" id="2.7.11.1"/>
    </reaction>
</comment>
<dbReference type="GO" id="GO:0005886">
    <property type="term" value="C:plasma membrane"/>
    <property type="evidence" value="ECO:0007669"/>
    <property type="project" value="UniProtKB-SubCell"/>
</dbReference>
<comment type="catalytic activity">
    <reaction evidence="15">
        <text>L-threonyl-[protein] + ATP = O-phospho-L-threonyl-[protein] + ADP + H(+)</text>
        <dbReference type="Rhea" id="RHEA:46608"/>
        <dbReference type="Rhea" id="RHEA-COMP:11060"/>
        <dbReference type="Rhea" id="RHEA-COMP:11605"/>
        <dbReference type="ChEBI" id="CHEBI:15378"/>
        <dbReference type="ChEBI" id="CHEBI:30013"/>
        <dbReference type="ChEBI" id="CHEBI:30616"/>
        <dbReference type="ChEBI" id="CHEBI:61977"/>
        <dbReference type="ChEBI" id="CHEBI:456216"/>
        <dbReference type="EC" id="2.7.11.1"/>
    </reaction>
</comment>
<keyword evidence="10" id="KW-0067">ATP-binding</keyword>
<keyword evidence="4" id="KW-0723">Serine/threonine-protein kinase</keyword>
<dbReference type="PANTHER" id="PTHR27002:SF851">
    <property type="entry name" value="G-TYPE LECTIN S-RECEPTOR-LIKE SERINE_THREONINE-PROTEIN KINASE SD1-1"/>
    <property type="match status" value="1"/>
</dbReference>
<evidence type="ECO:0000259" key="21">
    <source>
        <dbReference type="PROSITE" id="PS50948"/>
    </source>
</evidence>
<evidence type="ECO:0000256" key="11">
    <source>
        <dbReference type="ARBA" id="ARBA00022989"/>
    </source>
</evidence>
<evidence type="ECO:0000256" key="14">
    <source>
        <dbReference type="ARBA" id="ARBA00023180"/>
    </source>
</evidence>
<evidence type="ECO:0000256" key="2">
    <source>
        <dbReference type="ARBA" id="ARBA00012513"/>
    </source>
</evidence>
<dbReference type="InterPro" id="IPR008271">
    <property type="entry name" value="Ser/Thr_kinase_AS"/>
</dbReference>
<dbReference type="InterPro" id="IPR001245">
    <property type="entry name" value="Ser-Thr/Tyr_kinase_cat_dom"/>
</dbReference>
<evidence type="ECO:0000256" key="7">
    <source>
        <dbReference type="ARBA" id="ARBA00022729"/>
    </source>
</evidence>
<dbReference type="PROSITE" id="PS50011">
    <property type="entry name" value="PROTEIN_KINASE_DOM"/>
    <property type="match status" value="1"/>
</dbReference>
<feature type="domain" description="Bulb-type lectin" evidence="20">
    <location>
        <begin position="8"/>
        <end position="131"/>
    </location>
</feature>
<evidence type="ECO:0000256" key="12">
    <source>
        <dbReference type="ARBA" id="ARBA00023136"/>
    </source>
</evidence>
<dbReference type="PROSITE" id="PS00108">
    <property type="entry name" value="PROTEIN_KINASE_ST"/>
    <property type="match status" value="1"/>
</dbReference>
<gene>
    <name evidence="22" type="ORF">M8C21_003141</name>
</gene>
<evidence type="ECO:0000256" key="17">
    <source>
        <dbReference type="SAM" id="MobiDB-lite"/>
    </source>
</evidence>
<evidence type="ECO:0000256" key="15">
    <source>
        <dbReference type="ARBA" id="ARBA00047899"/>
    </source>
</evidence>
<dbReference type="SMART" id="SM00473">
    <property type="entry name" value="PAN_AP"/>
    <property type="match status" value="1"/>
</dbReference>
<keyword evidence="3" id="KW-1003">Cell membrane</keyword>
<evidence type="ECO:0000256" key="18">
    <source>
        <dbReference type="SAM" id="Phobius"/>
    </source>
</evidence>
<evidence type="ECO:0000256" key="4">
    <source>
        <dbReference type="ARBA" id="ARBA00022527"/>
    </source>
</evidence>
<evidence type="ECO:0000256" key="13">
    <source>
        <dbReference type="ARBA" id="ARBA00023157"/>
    </source>
</evidence>
<dbReference type="Pfam" id="PF07714">
    <property type="entry name" value="PK_Tyr_Ser-Thr"/>
    <property type="match status" value="1"/>
</dbReference>
<feature type="compositionally biased region" description="Low complexity" evidence="17">
    <location>
        <begin position="757"/>
        <end position="769"/>
    </location>
</feature>
<keyword evidence="11 18" id="KW-1133">Transmembrane helix</keyword>
<dbReference type="InterPro" id="IPR036426">
    <property type="entry name" value="Bulb-type_lectin_dom_sf"/>
</dbReference>
<keyword evidence="6 18" id="KW-0812">Transmembrane</keyword>
<evidence type="ECO:0000313" key="22">
    <source>
        <dbReference type="EMBL" id="KAI7757028.1"/>
    </source>
</evidence>
<keyword evidence="23" id="KW-1185">Reference proteome</keyword>
<dbReference type="PANTHER" id="PTHR27002">
    <property type="entry name" value="RECEPTOR-LIKE SERINE/THREONINE-PROTEIN KINASE SD1-8"/>
    <property type="match status" value="1"/>
</dbReference>
<dbReference type="Gene3D" id="1.10.510.10">
    <property type="entry name" value="Transferase(Phosphotransferase) domain 1"/>
    <property type="match status" value="1"/>
</dbReference>
<feature type="non-terminal residue" evidence="22">
    <location>
        <position position="1"/>
    </location>
</feature>
<dbReference type="InterPro" id="IPR011009">
    <property type="entry name" value="Kinase-like_dom_sf"/>
</dbReference>
<protein>
    <recommendedName>
        <fullName evidence="2">non-specific serine/threonine protein kinase</fullName>
        <ecNumber evidence="2">2.7.11.1</ecNumber>
    </recommendedName>
</protein>
<dbReference type="InterPro" id="IPR000719">
    <property type="entry name" value="Prot_kinase_dom"/>
</dbReference>
<comment type="caution">
    <text evidence="22">The sequence shown here is derived from an EMBL/GenBank/DDBJ whole genome shotgun (WGS) entry which is preliminary data.</text>
</comment>
<dbReference type="Pfam" id="PF01453">
    <property type="entry name" value="B_lectin"/>
    <property type="match status" value="1"/>
</dbReference>
<evidence type="ECO:0000256" key="3">
    <source>
        <dbReference type="ARBA" id="ARBA00022475"/>
    </source>
</evidence>
<dbReference type="InterPro" id="IPR003609">
    <property type="entry name" value="Pan_app"/>
</dbReference>
<evidence type="ECO:0000256" key="6">
    <source>
        <dbReference type="ARBA" id="ARBA00022692"/>
    </source>
</evidence>
<dbReference type="FunFam" id="3.30.200.20:FF:000924">
    <property type="entry name" value="Uncharacterized protein"/>
    <property type="match status" value="1"/>
</dbReference>
<dbReference type="Gene3D" id="3.30.200.20">
    <property type="entry name" value="Phosphorylase Kinase, domain 1"/>
    <property type="match status" value="1"/>
</dbReference>
<evidence type="ECO:0000259" key="19">
    <source>
        <dbReference type="PROSITE" id="PS50011"/>
    </source>
</evidence>
<dbReference type="InterPro" id="IPR000858">
    <property type="entry name" value="S_locus_glycoprot_dom"/>
</dbReference>
<dbReference type="InterPro" id="IPR021820">
    <property type="entry name" value="S-locus_recpt_kinase_C"/>
</dbReference>
<dbReference type="CDD" id="cd01098">
    <property type="entry name" value="PAN_AP_plant"/>
    <property type="match status" value="1"/>
</dbReference>
<reference evidence="22" key="1">
    <citation type="submission" date="2022-06" db="EMBL/GenBank/DDBJ databases">
        <title>Uncovering the hologenomic basis of an extraordinary plant invasion.</title>
        <authorList>
            <person name="Bieker V.C."/>
            <person name="Martin M.D."/>
            <person name="Gilbert T."/>
            <person name="Hodgins K."/>
            <person name="Battlay P."/>
            <person name="Petersen B."/>
            <person name="Wilson J."/>
        </authorList>
    </citation>
    <scope>NUCLEOTIDE SEQUENCE</scope>
    <source>
        <strain evidence="22">AA19_3_7</strain>
        <tissue evidence="22">Leaf</tissue>
    </source>
</reference>
<dbReference type="Pfam" id="PF11883">
    <property type="entry name" value="DUF3403"/>
    <property type="match status" value="1"/>
</dbReference>
<feature type="region of interest" description="Disordered" evidence="17">
    <location>
        <begin position="753"/>
        <end position="779"/>
    </location>
</feature>
<dbReference type="InterPro" id="IPR001480">
    <property type="entry name" value="Bulb-type_lectin_dom"/>
</dbReference>
<sequence length="779" mass="88244">PFVSIIATDTIVVNQTIKDGQTIVSAQETFELGFFSPGNNTQNRYLGIWYKRLAAGTIAWVANRKTPIKNKFGELTLKPNGILVLRDTSTYRTIWSSDTFGATRIPVAKLFDSGNLIVVNDNDDNLENYIWQSFDHPTNTFLPGIRFGRNLERGVVRNVTSWKSVDDPSPGPYMVYMDFNGFPQIFQKNGDVIQFRLGIWNGLGFTGMPSMRPNPIFTVRYVSNEVETYSDFSLINASVLSRLSLSPLGDMSWWNWIDRTQGWFLYMTPTVDNCVRYALCGVYGSCDIEQSPACECLKGFTPKMPDQWDISDWTGGCRREIPLDCGAGDGFRKYSSLKLPDARQSWFDMNMTLEQCEMKCRNECNCTAYTTLDIKDNIGCLLWYDELTDMRKFSNNGQDIYIRMAAAELEKDRNISKNKKPIKVILITLAAGLAILLGLCVLIIKKKKKWIKNPVNEVCKNCLWQPTAFHPKISSAREGILEDGQQIAVKRLSINSSQGVEEFKNEVLFISKLQHRNLVKILGCCVEGPERMLIYEYMPNKSLDLFIFDETHRKVLDWSKRFHIINGIARGLLYLHQDSCLRIIHRDLKAANILLDHDMNPKISDFGLARSFGGHETETNTKRVVGTYGYMSPEYAGDGIFSVKSDIYSFGVLVLEIVSGKKNRGFFHEDHNHNLLGHAWRLHREGKTLELADASVIETGQTVEMLLCIHVGLLCVQHNPGDRPSMSTVVMMLSSDGQLPEPKEPGFYTQDDRFGPENSSSIQNENSNNGLTITILNPR</sequence>
<dbReference type="Proteomes" id="UP001206925">
    <property type="component" value="Unassembled WGS sequence"/>
</dbReference>